<organism evidence="2 3">
    <name type="scientific">Vibrio splendidus</name>
    <dbReference type="NCBI Taxonomy" id="29497"/>
    <lineage>
        <taxon>Bacteria</taxon>
        <taxon>Pseudomonadati</taxon>
        <taxon>Pseudomonadota</taxon>
        <taxon>Gammaproteobacteria</taxon>
        <taxon>Vibrionales</taxon>
        <taxon>Vibrionaceae</taxon>
        <taxon>Vibrio</taxon>
    </lineage>
</organism>
<feature type="signal peptide" evidence="1">
    <location>
        <begin position="1"/>
        <end position="25"/>
    </location>
</feature>
<gene>
    <name evidence="2" type="ORF">BCV19_06165</name>
</gene>
<accession>A0A2N7CGB3</accession>
<dbReference type="Gene3D" id="3.40.190.10">
    <property type="entry name" value="Periplasmic binding protein-like II"/>
    <property type="match status" value="2"/>
</dbReference>
<dbReference type="SUPFAM" id="SSF53850">
    <property type="entry name" value="Periplasmic binding protein-like II"/>
    <property type="match status" value="1"/>
</dbReference>
<comment type="caution">
    <text evidence="2">The sequence shown here is derived from an EMBL/GenBank/DDBJ whole genome shotgun (WGS) entry which is preliminary data.</text>
</comment>
<reference evidence="3" key="1">
    <citation type="submission" date="2016-07" db="EMBL/GenBank/DDBJ databases">
        <title>Nontailed viruses are major unrecognized killers of bacteria in the ocean.</title>
        <authorList>
            <person name="Kauffman K."/>
            <person name="Hussain F."/>
            <person name="Yang J."/>
            <person name="Arevalo P."/>
            <person name="Brown J."/>
            <person name="Cutler M."/>
            <person name="Kelly L."/>
            <person name="Polz M.F."/>
        </authorList>
    </citation>
    <scope>NUCLEOTIDE SEQUENCE [LARGE SCALE GENOMIC DNA]</scope>
    <source>
        <strain evidence="3">10N.286.54.F3</strain>
    </source>
</reference>
<dbReference type="PANTHER" id="PTHR42941:SF1">
    <property type="entry name" value="SLL1037 PROTEIN"/>
    <property type="match status" value="1"/>
</dbReference>
<dbReference type="RefSeq" id="WP_102482285.1">
    <property type="nucleotide sequence ID" value="NZ_MCSW01000158.1"/>
</dbReference>
<proteinExistence type="predicted"/>
<sequence>MKYNKLVKTLAIAMASIGLISNASAQEDRSYILATASTGGTYYPVGVALATLSKVKLAPKQHFSLAAISSAGSGENVKLLNENEAQFAILQGLYGAWAWQGLGPYEKSGSQKQLRSVSMLWQNVEHFIVRSDLTETGTMSDLENLNGKKFSIGKKNSGTENSGRQIMQGLSVNPEQFKLAFMGYGGSASALQNGTIDGMNTPAGVPVGAVTQAFAALGEDIQILSFTDAQIKQANGDYNIWTKYEIPANTYPGLDKPITTIAQPNFLAVREDISEEDVYQLTKAIYENLPFLQGIHKATKAMALEKGIAGLPVPLHPGAARYYQEVGIDIPSELIVN</sequence>
<keyword evidence="1" id="KW-0732">Signal</keyword>
<name>A0A2N7CGB3_VIBSP</name>
<dbReference type="Proteomes" id="UP000235405">
    <property type="component" value="Unassembled WGS sequence"/>
</dbReference>
<evidence type="ECO:0000313" key="2">
    <source>
        <dbReference type="EMBL" id="PMF22634.1"/>
    </source>
</evidence>
<evidence type="ECO:0000256" key="1">
    <source>
        <dbReference type="SAM" id="SignalP"/>
    </source>
</evidence>
<dbReference type="PANTHER" id="PTHR42941">
    <property type="entry name" value="SLL1037 PROTEIN"/>
    <property type="match status" value="1"/>
</dbReference>
<dbReference type="NCBIfam" id="TIGR02122">
    <property type="entry name" value="TRAP_TAXI"/>
    <property type="match status" value="1"/>
</dbReference>
<dbReference type="AlphaFoldDB" id="A0A2N7CGB3"/>
<feature type="chain" id="PRO_5014898680" evidence="1">
    <location>
        <begin position="26"/>
        <end position="337"/>
    </location>
</feature>
<protein>
    <submittedName>
        <fullName evidence="2">C4-dicarboxylate ABC transporter substrate-binding protein</fullName>
    </submittedName>
</protein>
<dbReference type="InterPro" id="IPR011852">
    <property type="entry name" value="TRAP_TAXI"/>
</dbReference>
<dbReference type="EMBL" id="MCSW01000158">
    <property type="protein sequence ID" value="PMF22634.1"/>
    <property type="molecule type" value="Genomic_DNA"/>
</dbReference>
<dbReference type="Pfam" id="PF16868">
    <property type="entry name" value="NMT1_3"/>
    <property type="match status" value="1"/>
</dbReference>
<evidence type="ECO:0000313" key="3">
    <source>
        <dbReference type="Proteomes" id="UP000235405"/>
    </source>
</evidence>
<dbReference type="CDD" id="cd13520">
    <property type="entry name" value="PBP2_TAXI_TRAP"/>
    <property type="match status" value="1"/>
</dbReference>